<dbReference type="InParanoid" id="A0A0C3BDK4"/>
<evidence type="ECO:0000313" key="2">
    <source>
        <dbReference type="EMBL" id="KIM75372.1"/>
    </source>
</evidence>
<organism evidence="2 3">
    <name type="scientific">Piloderma croceum (strain F 1598)</name>
    <dbReference type="NCBI Taxonomy" id="765440"/>
    <lineage>
        <taxon>Eukaryota</taxon>
        <taxon>Fungi</taxon>
        <taxon>Dikarya</taxon>
        <taxon>Basidiomycota</taxon>
        <taxon>Agaricomycotina</taxon>
        <taxon>Agaricomycetes</taxon>
        <taxon>Agaricomycetidae</taxon>
        <taxon>Atheliales</taxon>
        <taxon>Atheliaceae</taxon>
        <taxon>Piloderma</taxon>
    </lineage>
</organism>
<sequence>MPIKRSQSAPQPIKSLFTTPNPRAATFRGPQTSLPRSKSYLVDQSATNSPLSTPWIEREDPFNLGGFFPASPRAAPEEEEQWKWLRKEEDEDDKESVSFSVDSAIEQLEDASAEETIKSEDKFGVLSLNTMFTITESEADDRLFSPYAEEEAIDNDSLYLSLRARRRANSGDQDTKSDETWTLFFPPESEDI</sequence>
<evidence type="ECO:0000313" key="3">
    <source>
        <dbReference type="Proteomes" id="UP000054166"/>
    </source>
</evidence>
<feature type="compositionally biased region" description="Polar residues" evidence="1">
    <location>
        <begin position="1"/>
        <end position="21"/>
    </location>
</feature>
<accession>A0A0C3BDK4</accession>
<feature type="region of interest" description="Disordered" evidence="1">
    <location>
        <begin position="1"/>
        <end position="56"/>
    </location>
</feature>
<evidence type="ECO:0000256" key="1">
    <source>
        <dbReference type="SAM" id="MobiDB-lite"/>
    </source>
</evidence>
<protein>
    <submittedName>
        <fullName evidence="2">Uncharacterized protein</fullName>
    </submittedName>
</protein>
<proteinExistence type="predicted"/>
<dbReference type="OrthoDB" id="3205299at2759"/>
<feature type="region of interest" description="Disordered" evidence="1">
    <location>
        <begin position="168"/>
        <end position="192"/>
    </location>
</feature>
<dbReference type="AlphaFoldDB" id="A0A0C3BDK4"/>
<dbReference type="EMBL" id="KN833047">
    <property type="protein sequence ID" value="KIM75372.1"/>
    <property type="molecule type" value="Genomic_DNA"/>
</dbReference>
<name>A0A0C3BDK4_PILCF</name>
<reference evidence="2 3" key="1">
    <citation type="submission" date="2014-04" db="EMBL/GenBank/DDBJ databases">
        <authorList>
            <consortium name="DOE Joint Genome Institute"/>
            <person name="Kuo A."/>
            <person name="Tarkka M."/>
            <person name="Buscot F."/>
            <person name="Kohler A."/>
            <person name="Nagy L.G."/>
            <person name="Floudas D."/>
            <person name="Copeland A."/>
            <person name="Barry K.W."/>
            <person name="Cichocki N."/>
            <person name="Veneault-Fourrey C."/>
            <person name="LaButti K."/>
            <person name="Lindquist E.A."/>
            <person name="Lipzen A."/>
            <person name="Lundell T."/>
            <person name="Morin E."/>
            <person name="Murat C."/>
            <person name="Sun H."/>
            <person name="Tunlid A."/>
            <person name="Henrissat B."/>
            <person name="Grigoriev I.V."/>
            <person name="Hibbett D.S."/>
            <person name="Martin F."/>
            <person name="Nordberg H.P."/>
            <person name="Cantor M.N."/>
            <person name="Hua S.X."/>
        </authorList>
    </citation>
    <scope>NUCLEOTIDE SEQUENCE [LARGE SCALE GENOMIC DNA]</scope>
    <source>
        <strain evidence="2 3">F 1598</strain>
    </source>
</reference>
<keyword evidence="3" id="KW-1185">Reference proteome</keyword>
<feature type="compositionally biased region" description="Polar residues" evidence="1">
    <location>
        <begin position="29"/>
        <end position="52"/>
    </location>
</feature>
<dbReference type="HOGENOM" id="CLU_099919_0_0_1"/>
<gene>
    <name evidence="2" type="ORF">PILCRDRAFT_827281</name>
</gene>
<reference evidence="3" key="2">
    <citation type="submission" date="2015-01" db="EMBL/GenBank/DDBJ databases">
        <title>Evolutionary Origins and Diversification of the Mycorrhizal Mutualists.</title>
        <authorList>
            <consortium name="DOE Joint Genome Institute"/>
            <consortium name="Mycorrhizal Genomics Consortium"/>
            <person name="Kohler A."/>
            <person name="Kuo A."/>
            <person name="Nagy L.G."/>
            <person name="Floudas D."/>
            <person name="Copeland A."/>
            <person name="Barry K.W."/>
            <person name="Cichocki N."/>
            <person name="Veneault-Fourrey C."/>
            <person name="LaButti K."/>
            <person name="Lindquist E.A."/>
            <person name="Lipzen A."/>
            <person name="Lundell T."/>
            <person name="Morin E."/>
            <person name="Murat C."/>
            <person name="Riley R."/>
            <person name="Ohm R."/>
            <person name="Sun H."/>
            <person name="Tunlid A."/>
            <person name="Henrissat B."/>
            <person name="Grigoriev I.V."/>
            <person name="Hibbett D.S."/>
            <person name="Martin F."/>
        </authorList>
    </citation>
    <scope>NUCLEOTIDE SEQUENCE [LARGE SCALE GENOMIC DNA]</scope>
    <source>
        <strain evidence="3">F 1598</strain>
    </source>
</reference>
<dbReference type="Proteomes" id="UP000054166">
    <property type="component" value="Unassembled WGS sequence"/>
</dbReference>